<name>A0A0E9TYH9_ANGAN</name>
<reference evidence="1" key="2">
    <citation type="journal article" date="2015" name="Fish Shellfish Immunol.">
        <title>Early steps in the European eel (Anguilla anguilla)-Vibrio vulnificus interaction in the gills: Role of the RtxA13 toxin.</title>
        <authorList>
            <person name="Callol A."/>
            <person name="Pajuelo D."/>
            <person name="Ebbesson L."/>
            <person name="Teles M."/>
            <person name="MacKenzie S."/>
            <person name="Amaro C."/>
        </authorList>
    </citation>
    <scope>NUCLEOTIDE SEQUENCE</scope>
</reference>
<proteinExistence type="predicted"/>
<dbReference type="EMBL" id="GBXM01050050">
    <property type="protein sequence ID" value="JAH58527.1"/>
    <property type="molecule type" value="Transcribed_RNA"/>
</dbReference>
<evidence type="ECO:0000313" key="1">
    <source>
        <dbReference type="EMBL" id="JAH58527.1"/>
    </source>
</evidence>
<protein>
    <submittedName>
        <fullName evidence="1">Uncharacterized protein</fullName>
    </submittedName>
</protein>
<reference evidence="1" key="1">
    <citation type="submission" date="2014-11" db="EMBL/GenBank/DDBJ databases">
        <authorList>
            <person name="Amaro Gonzalez C."/>
        </authorList>
    </citation>
    <scope>NUCLEOTIDE SEQUENCE</scope>
</reference>
<sequence length="35" mass="4209">MLNYYYILTHFPEESAASYSFHFCSERESEVGVWD</sequence>
<accession>A0A0E9TYH9</accession>
<organism evidence="1">
    <name type="scientific">Anguilla anguilla</name>
    <name type="common">European freshwater eel</name>
    <name type="synonym">Muraena anguilla</name>
    <dbReference type="NCBI Taxonomy" id="7936"/>
    <lineage>
        <taxon>Eukaryota</taxon>
        <taxon>Metazoa</taxon>
        <taxon>Chordata</taxon>
        <taxon>Craniata</taxon>
        <taxon>Vertebrata</taxon>
        <taxon>Euteleostomi</taxon>
        <taxon>Actinopterygii</taxon>
        <taxon>Neopterygii</taxon>
        <taxon>Teleostei</taxon>
        <taxon>Anguilliformes</taxon>
        <taxon>Anguillidae</taxon>
        <taxon>Anguilla</taxon>
    </lineage>
</organism>
<dbReference type="AlphaFoldDB" id="A0A0E9TYH9"/>